<sequence length="101" mass="11532">MMTILTRGGVMQVQKTESAMTARKNFGRLLEEAYYRGDEIVIERAGKPMAVIISFAEFEEFKQQREKDFEILGKIRSKNQGMKPEEVETAVESAISEIRKG</sequence>
<dbReference type="Pfam" id="PF02604">
    <property type="entry name" value="PhdYeFM_antitox"/>
    <property type="match status" value="1"/>
</dbReference>
<comment type="caution">
    <text evidence="3">The sequence shown here is derived from an EMBL/GenBank/DDBJ whole genome shotgun (WGS) entry which is preliminary data.</text>
</comment>
<evidence type="ECO:0000313" key="3">
    <source>
        <dbReference type="EMBL" id="PIZ40369.1"/>
    </source>
</evidence>
<dbReference type="InterPro" id="IPR006442">
    <property type="entry name" value="Antitoxin_Phd/YefM"/>
</dbReference>
<dbReference type="Proteomes" id="UP000230956">
    <property type="component" value="Unassembled WGS sequence"/>
</dbReference>
<proteinExistence type="inferred from homology"/>
<dbReference type="EMBL" id="PFNG01000092">
    <property type="protein sequence ID" value="PIZ40369.1"/>
    <property type="molecule type" value="Genomic_DNA"/>
</dbReference>
<accession>A0A2M7T8T5</accession>
<comment type="similarity">
    <text evidence="1 2">Belongs to the phD/YefM antitoxin family.</text>
</comment>
<reference evidence="4" key="1">
    <citation type="submission" date="2017-09" db="EMBL/GenBank/DDBJ databases">
        <title>Depth-based differentiation of microbial function through sediment-hosted aquifers and enrichment of novel symbionts in the deep terrestrial subsurface.</title>
        <authorList>
            <person name="Probst A.J."/>
            <person name="Ladd B."/>
            <person name="Jarett J.K."/>
            <person name="Geller-Mcgrath D.E."/>
            <person name="Sieber C.M.K."/>
            <person name="Emerson J.B."/>
            <person name="Anantharaman K."/>
            <person name="Thomas B.C."/>
            <person name="Malmstrom R."/>
            <person name="Stieglmeier M."/>
            <person name="Klingl A."/>
            <person name="Woyke T."/>
            <person name="Ryan C.M."/>
            <person name="Banfield J.F."/>
        </authorList>
    </citation>
    <scope>NUCLEOTIDE SEQUENCE [LARGE SCALE GENOMIC DNA]</scope>
</reference>
<dbReference type="NCBIfam" id="TIGR01552">
    <property type="entry name" value="phd_fam"/>
    <property type="match status" value="1"/>
</dbReference>
<name>A0A2M7T8T5_9ACTN</name>
<evidence type="ECO:0000256" key="1">
    <source>
        <dbReference type="ARBA" id="ARBA00009981"/>
    </source>
</evidence>
<evidence type="ECO:0000313" key="4">
    <source>
        <dbReference type="Proteomes" id="UP000230956"/>
    </source>
</evidence>
<protein>
    <recommendedName>
        <fullName evidence="2">Antitoxin</fullName>
    </recommendedName>
</protein>
<organism evidence="3 4">
    <name type="scientific">Candidatus Aquicultor secundus</name>
    <dbReference type="NCBI Taxonomy" id="1973895"/>
    <lineage>
        <taxon>Bacteria</taxon>
        <taxon>Bacillati</taxon>
        <taxon>Actinomycetota</taxon>
        <taxon>Candidatus Aquicultoria</taxon>
        <taxon>Candidatus Aquicultorales</taxon>
        <taxon>Candidatus Aquicultoraceae</taxon>
        <taxon>Candidatus Aquicultor</taxon>
    </lineage>
</organism>
<gene>
    <name evidence="3" type="ORF">COY37_03855</name>
</gene>
<dbReference type="SUPFAM" id="SSF143120">
    <property type="entry name" value="YefM-like"/>
    <property type="match status" value="1"/>
</dbReference>
<evidence type="ECO:0000256" key="2">
    <source>
        <dbReference type="RuleBase" id="RU362080"/>
    </source>
</evidence>
<dbReference type="AlphaFoldDB" id="A0A2M7T8T5"/>
<dbReference type="InterPro" id="IPR036165">
    <property type="entry name" value="YefM-like_sf"/>
</dbReference>
<dbReference type="Gene3D" id="3.40.1620.10">
    <property type="entry name" value="YefM-like domain"/>
    <property type="match status" value="1"/>
</dbReference>
<comment type="function">
    <text evidence="2">Antitoxin component of a type II toxin-antitoxin (TA) system.</text>
</comment>